<evidence type="ECO:0000259" key="14">
    <source>
        <dbReference type="PROSITE" id="PS50929"/>
    </source>
</evidence>
<proteinExistence type="inferred from homology"/>
<evidence type="ECO:0000256" key="2">
    <source>
        <dbReference type="ARBA" id="ARBA00007577"/>
    </source>
</evidence>
<evidence type="ECO:0000256" key="6">
    <source>
        <dbReference type="ARBA" id="ARBA00022741"/>
    </source>
</evidence>
<dbReference type="PROSITE" id="PS50893">
    <property type="entry name" value="ABC_TRANSPORTER_2"/>
    <property type="match status" value="2"/>
</dbReference>
<dbReference type="AlphaFoldDB" id="A0A565C3E1"/>
<dbReference type="InterPro" id="IPR027417">
    <property type="entry name" value="P-loop_NTPase"/>
</dbReference>
<feature type="transmembrane region" description="Helical" evidence="12">
    <location>
        <begin position="913"/>
        <end position="931"/>
    </location>
</feature>
<dbReference type="CDD" id="cd18577">
    <property type="entry name" value="ABC_6TM_Pgp_ABCB1_D1_like"/>
    <property type="match status" value="1"/>
</dbReference>
<keyword evidence="8 12" id="KW-1133">Transmembrane helix</keyword>
<feature type="transmembrane region" description="Helical" evidence="12">
    <location>
        <begin position="292"/>
        <end position="314"/>
    </location>
</feature>
<keyword evidence="9 12" id="KW-0472">Membrane</keyword>
<evidence type="ECO:0000256" key="4">
    <source>
        <dbReference type="ARBA" id="ARBA00022692"/>
    </source>
</evidence>
<dbReference type="EMBL" id="CABITT030000006">
    <property type="protein sequence ID" value="VVB08161.1"/>
    <property type="molecule type" value="Genomic_DNA"/>
</dbReference>
<evidence type="ECO:0000256" key="10">
    <source>
        <dbReference type="ARBA" id="ARBA00023180"/>
    </source>
</evidence>
<dbReference type="Pfam" id="PF00005">
    <property type="entry name" value="ABC_tran"/>
    <property type="match status" value="2"/>
</dbReference>
<feature type="domain" description="ABC transmembrane type-1" evidence="14">
    <location>
        <begin position="686"/>
        <end position="972"/>
    </location>
</feature>
<evidence type="ECO:0000256" key="11">
    <source>
        <dbReference type="SAM" id="MobiDB-lite"/>
    </source>
</evidence>
<keyword evidence="5" id="KW-0677">Repeat</keyword>
<dbReference type="Gene3D" id="1.20.1560.10">
    <property type="entry name" value="ABC transporter type 1, transmembrane domain"/>
    <property type="match status" value="1"/>
</dbReference>
<reference evidence="15" key="1">
    <citation type="submission" date="2019-07" db="EMBL/GenBank/DDBJ databases">
        <authorList>
            <person name="Dittberner H."/>
        </authorList>
    </citation>
    <scope>NUCLEOTIDE SEQUENCE [LARGE SCALE GENOMIC DNA]</scope>
</reference>
<feature type="transmembrane region" description="Helical" evidence="12">
    <location>
        <begin position="682"/>
        <end position="705"/>
    </location>
</feature>
<comment type="similarity">
    <text evidence="2">Belongs to the ABC transporter superfamily. ABCB family. Multidrug resistance exporter (TC 3.A.1.201) subfamily.</text>
</comment>
<keyword evidence="10" id="KW-0325">Glycoprotein</keyword>
<feature type="transmembrane region" description="Helical" evidence="12">
    <location>
        <begin position="25"/>
        <end position="55"/>
    </location>
</feature>
<dbReference type="InterPro" id="IPR036640">
    <property type="entry name" value="ABC1_TM_sf"/>
</dbReference>
<dbReference type="FunFam" id="1.20.1560.10:FF:000009">
    <property type="entry name" value="ABC transporter B family member 1"/>
    <property type="match status" value="1"/>
</dbReference>
<feature type="transmembrane region" description="Helical" evidence="12">
    <location>
        <begin position="174"/>
        <end position="193"/>
    </location>
</feature>
<feature type="domain" description="ABC transmembrane type-1" evidence="14">
    <location>
        <begin position="29"/>
        <end position="315"/>
    </location>
</feature>
<organism evidence="15 16">
    <name type="scientific">Arabis nemorensis</name>
    <dbReference type="NCBI Taxonomy" id="586526"/>
    <lineage>
        <taxon>Eukaryota</taxon>
        <taxon>Viridiplantae</taxon>
        <taxon>Streptophyta</taxon>
        <taxon>Embryophyta</taxon>
        <taxon>Tracheophyta</taxon>
        <taxon>Spermatophyta</taxon>
        <taxon>Magnoliopsida</taxon>
        <taxon>eudicotyledons</taxon>
        <taxon>Gunneridae</taxon>
        <taxon>Pentapetalae</taxon>
        <taxon>rosids</taxon>
        <taxon>malvids</taxon>
        <taxon>Brassicales</taxon>
        <taxon>Brassicaceae</taxon>
        <taxon>Arabideae</taxon>
        <taxon>Arabis</taxon>
    </lineage>
</organism>
<feature type="transmembrane region" description="Helical" evidence="12">
    <location>
        <begin position="812"/>
        <end position="836"/>
    </location>
</feature>
<dbReference type="GO" id="GO:0005886">
    <property type="term" value="C:plasma membrane"/>
    <property type="evidence" value="ECO:0007669"/>
    <property type="project" value="UniProtKB-SubCell"/>
</dbReference>
<dbReference type="CDD" id="cd03249">
    <property type="entry name" value="ABC_MTABC3_MDL1_MDL2"/>
    <property type="match status" value="2"/>
</dbReference>
<protein>
    <recommendedName>
        <fullName evidence="17">ABC transporter B family member 9</fullName>
    </recommendedName>
</protein>
<dbReference type="InterPro" id="IPR017871">
    <property type="entry name" value="ABC_transporter-like_CS"/>
</dbReference>
<dbReference type="FunFam" id="3.40.50.300:FF:000066">
    <property type="entry name" value="ABC transporter B family member 1"/>
    <property type="match status" value="2"/>
</dbReference>
<dbReference type="CDD" id="cd18578">
    <property type="entry name" value="ABC_6TM_Pgp_ABCB1_D2_like"/>
    <property type="match status" value="1"/>
</dbReference>
<evidence type="ECO:0000256" key="7">
    <source>
        <dbReference type="ARBA" id="ARBA00022840"/>
    </source>
</evidence>
<feature type="transmembrane region" description="Helical" evidence="12">
    <location>
        <begin position="151"/>
        <end position="168"/>
    </location>
</feature>
<dbReference type="FunFam" id="1.20.1560.10:FF:000025">
    <property type="entry name" value="ABC transporter B family member 9"/>
    <property type="match status" value="1"/>
</dbReference>
<evidence type="ECO:0000256" key="12">
    <source>
        <dbReference type="SAM" id="Phobius"/>
    </source>
</evidence>
<gene>
    <name evidence="15" type="ORF">ANE_LOCUS18605</name>
</gene>
<evidence type="ECO:0000256" key="5">
    <source>
        <dbReference type="ARBA" id="ARBA00022737"/>
    </source>
</evidence>
<dbReference type="GO" id="GO:0016887">
    <property type="term" value="F:ATP hydrolysis activity"/>
    <property type="evidence" value="ECO:0007669"/>
    <property type="project" value="InterPro"/>
</dbReference>
<keyword evidence="4 12" id="KW-0812">Transmembrane</keyword>
<feature type="domain" description="ABC transporter" evidence="13">
    <location>
        <begin position="1007"/>
        <end position="1244"/>
    </location>
</feature>
<dbReference type="OrthoDB" id="6500128at2759"/>
<dbReference type="Gene3D" id="3.40.50.300">
    <property type="entry name" value="P-loop containing nucleotide triphosphate hydrolases"/>
    <property type="match status" value="2"/>
</dbReference>
<evidence type="ECO:0000313" key="16">
    <source>
        <dbReference type="Proteomes" id="UP000489600"/>
    </source>
</evidence>
<evidence type="ECO:0000256" key="8">
    <source>
        <dbReference type="ARBA" id="ARBA00022989"/>
    </source>
</evidence>
<dbReference type="InterPro" id="IPR039421">
    <property type="entry name" value="Type_1_exporter"/>
</dbReference>
<feature type="transmembrane region" description="Helical" evidence="12">
    <location>
        <begin position="725"/>
        <end position="749"/>
    </location>
</feature>
<evidence type="ECO:0000259" key="13">
    <source>
        <dbReference type="PROSITE" id="PS50893"/>
    </source>
</evidence>
<dbReference type="Pfam" id="PF00664">
    <property type="entry name" value="ABC_membrane"/>
    <property type="match status" value="2"/>
</dbReference>
<dbReference type="GO" id="GO:0010328">
    <property type="term" value="F:auxin influx transmembrane transporter activity"/>
    <property type="evidence" value="ECO:0007669"/>
    <property type="project" value="UniProtKB-ARBA"/>
</dbReference>
<dbReference type="InterPro" id="IPR003593">
    <property type="entry name" value="AAA+_ATPase"/>
</dbReference>
<dbReference type="PROSITE" id="PS50929">
    <property type="entry name" value="ABC_TM1F"/>
    <property type="match status" value="2"/>
</dbReference>
<keyword evidence="16" id="KW-1185">Reference proteome</keyword>
<feature type="compositionally biased region" description="Basic and acidic residues" evidence="11">
    <location>
        <begin position="648"/>
        <end position="662"/>
    </location>
</feature>
<evidence type="ECO:0000256" key="1">
    <source>
        <dbReference type="ARBA" id="ARBA00004651"/>
    </source>
</evidence>
<feature type="region of interest" description="Disordered" evidence="11">
    <location>
        <begin position="648"/>
        <end position="667"/>
    </location>
</feature>
<feature type="domain" description="ABC transporter" evidence="13">
    <location>
        <begin position="350"/>
        <end position="586"/>
    </location>
</feature>
<keyword evidence="6" id="KW-0547">Nucleotide-binding</keyword>
<dbReference type="SMART" id="SM00382">
    <property type="entry name" value="AAA"/>
    <property type="match status" value="2"/>
</dbReference>
<dbReference type="PANTHER" id="PTHR24222:SF50">
    <property type="entry name" value="ABC TRANSPORTER B FAMILY MEMBER 9-LIKE ISOFORM X2"/>
    <property type="match status" value="1"/>
</dbReference>
<keyword evidence="7" id="KW-0067">ATP-binding</keyword>
<dbReference type="SUPFAM" id="SSF52540">
    <property type="entry name" value="P-loop containing nucleoside triphosphate hydrolases"/>
    <property type="match status" value="2"/>
</dbReference>
<comment type="caution">
    <text evidence="15">The sequence shown here is derived from an EMBL/GenBank/DDBJ whole genome shotgun (WGS) entry which is preliminary data.</text>
</comment>
<evidence type="ECO:0000313" key="15">
    <source>
        <dbReference type="EMBL" id="VVB08161.1"/>
    </source>
</evidence>
<keyword evidence="3" id="KW-0813">Transport</keyword>
<evidence type="ECO:0000256" key="9">
    <source>
        <dbReference type="ARBA" id="ARBA00023136"/>
    </source>
</evidence>
<dbReference type="Proteomes" id="UP000489600">
    <property type="component" value="Unassembled WGS sequence"/>
</dbReference>
<dbReference type="GO" id="GO:0005524">
    <property type="term" value="F:ATP binding"/>
    <property type="evidence" value="ECO:0007669"/>
    <property type="project" value="UniProtKB-KW"/>
</dbReference>
<dbReference type="InterPro" id="IPR003439">
    <property type="entry name" value="ABC_transporter-like_ATP-bd"/>
</dbReference>
<dbReference type="PROSITE" id="PS00211">
    <property type="entry name" value="ABC_TRANSPORTER_1"/>
    <property type="match status" value="2"/>
</dbReference>
<feature type="transmembrane region" description="Helical" evidence="12">
    <location>
        <begin position="254"/>
        <end position="280"/>
    </location>
</feature>
<dbReference type="SUPFAM" id="SSF90123">
    <property type="entry name" value="ABC transporter transmembrane region"/>
    <property type="match status" value="2"/>
</dbReference>
<sequence length="1250" mass="136337">MEEKAKRNQKVAFYKLFTFADRYDIVLMVVGTIAAMANGLTVPIMTVLIGQIINVFGFSDHDHVVKEVSKVAVKFLYLAVYACVMSFLQVYCWMVTGERQSARIRGLYLKTILRQDIGFFDTETNTGEVIGRMSGDTILIQDSMGEKVGKVIQLLSTFFGGFTVAFIQGRRLTIALLPCIPLHAATSGLMALIMSRMAARGQLAYAEAGNVVEQAVGSIRTVVAFTGEKQATEKYETKLEIAYKSTVLQGLFSGLGLGIMMVVVFCTHGFAIWYGAWLIMEKGYNGGQVMNVIFSIVSGGMALGQTLPSLNAFAAGQAAAYKMFETIKRKPKIDAYDSSGTVLKEIKGDIELRDVYFRYPARPDVQIFAGFSLVVRNGTTVALVGQSGSGKSTVISLIERFYDPESGEVLIDGIDFKKLQLRWVRSKIGLVSQEPILFATTIRENIVYGKRDASDQEIKTAVELANATGFIDKLPQGLDTLVGEHGTQISGGQKQRIAIARAILKNPKILLLDEATSALDAESERVVQDALVKLMSSRTTVVVAHRLTTIKTANVIAVVEDGKIVEKGTHEEMIQDPEGAYSQLILLQEGSKKEGGIVDEKERRETSFEIERLDSQNEVHRRHSSSSRHSFFSAQDCDLSGAANLNQKKEIHENSSSTEDKTAKKRKKVSLRRLARLNKPEIPVLLLGSLAAAVHGIVYPVKGLLLSATIKIFFEPSNKLKKDSLFWALIFVALGLTDLIVIPFQNYFFAIAGGKLIKRIRSLSFDKVVHQEISWFDNTANSSGAIGARLSTDASSVKSIVGDALALIVQNIATITAALIIAFAANWILALLVLIVTPIMVLQAYLQTKCITGFSANAKEKYEEASQVASDAVSSIRMVAAFCAEDKVMDLYDQKCAVPKKQGVRLGLVSGSGYGFSFLALYFINALCFYIGSRLIQNGKAKFGEFFQVFFALTLTATGLSHTSAMAPDRSKAKDSAASIFDILDSKPKIDSSSNEGTMLQNVDSDIEFQHVSFRYPTRPDIQVFSDLSLTISSGQTVALVGESGSGKSTVISLIERFYDPDSGKILLDQVEIQTLKLSWLRQQMGLVSQEPVLFNETISSNIAYGKTGGATEEEIITAAQAANAHNFISSLPQGYETSVGERGVQLSGGQKQRIAIARAILKNPKILLLDEATSALDAESERVVQDALDRVMVNRTTIVVAHRLTTIKNADVIAVVKDGVIAERGRHETLMEISGGAYASLVAFQMSAN</sequence>
<comment type="subcellular location">
    <subcellularLocation>
        <location evidence="1">Cell membrane</location>
        <topology evidence="1">Multi-pass membrane protein</topology>
    </subcellularLocation>
</comment>
<accession>A0A565C3E1</accession>
<dbReference type="PANTHER" id="PTHR24222">
    <property type="entry name" value="ABC TRANSPORTER B FAMILY"/>
    <property type="match status" value="1"/>
</dbReference>
<dbReference type="GO" id="GO:0140359">
    <property type="term" value="F:ABC-type transporter activity"/>
    <property type="evidence" value="ECO:0007669"/>
    <property type="project" value="InterPro"/>
</dbReference>
<dbReference type="GO" id="GO:0010329">
    <property type="term" value="F:auxin efflux transmembrane transporter activity"/>
    <property type="evidence" value="ECO:0007669"/>
    <property type="project" value="UniProtKB-ARBA"/>
</dbReference>
<name>A0A565C3E1_9BRAS</name>
<evidence type="ECO:0000256" key="3">
    <source>
        <dbReference type="ARBA" id="ARBA00022448"/>
    </source>
</evidence>
<dbReference type="InterPro" id="IPR011527">
    <property type="entry name" value="ABC1_TM_dom"/>
</dbReference>
<feature type="transmembrane region" description="Helical" evidence="12">
    <location>
        <begin position="75"/>
        <end position="95"/>
    </location>
</feature>
<feature type="transmembrane region" description="Helical" evidence="12">
    <location>
        <begin position="943"/>
        <end position="962"/>
    </location>
</feature>
<dbReference type="FunFam" id="1.20.1560.10:FF:000044">
    <property type="entry name" value="ABC transporter B family member 9"/>
    <property type="match status" value="1"/>
</dbReference>
<evidence type="ECO:0008006" key="17">
    <source>
        <dbReference type="Google" id="ProtNLM"/>
    </source>
</evidence>